<feature type="domain" description="ComEC/Rec2-related protein" evidence="2">
    <location>
        <begin position="114"/>
        <end position="329"/>
    </location>
</feature>
<dbReference type="AlphaFoldDB" id="A0A449AQM0"/>
<evidence type="ECO:0000259" key="2">
    <source>
        <dbReference type="Pfam" id="PF03772"/>
    </source>
</evidence>
<protein>
    <recommendedName>
        <fullName evidence="2">ComEC/Rec2-related protein domain-containing protein</fullName>
    </recommendedName>
</protein>
<evidence type="ECO:0000313" key="4">
    <source>
        <dbReference type="Proteomes" id="UP000290495"/>
    </source>
</evidence>
<evidence type="ECO:0000313" key="3">
    <source>
        <dbReference type="EMBL" id="VEU68767.1"/>
    </source>
</evidence>
<dbReference type="InterPro" id="IPR004477">
    <property type="entry name" value="ComEC_N"/>
</dbReference>
<reference evidence="3 4" key="1">
    <citation type="submission" date="2019-01" db="EMBL/GenBank/DDBJ databases">
        <authorList>
            <consortium name="Pathogen Informatics"/>
        </authorList>
    </citation>
    <scope>NUCLEOTIDE SEQUENCE [LARGE SCALE GENOMIC DNA]</scope>
    <source>
        <strain evidence="3 4">NCTC10146</strain>
    </source>
</reference>
<feature type="transmembrane region" description="Helical" evidence="1">
    <location>
        <begin position="153"/>
        <end position="175"/>
    </location>
</feature>
<feature type="transmembrane region" description="Helical" evidence="1">
    <location>
        <begin position="293"/>
        <end position="310"/>
    </location>
</feature>
<evidence type="ECO:0000256" key="1">
    <source>
        <dbReference type="SAM" id="Phobius"/>
    </source>
</evidence>
<proteinExistence type="predicted"/>
<sequence>MIKNYIYNQILLLNHNTYWVLEINDKGYTIINSFNIKFFLINNNNIEKLKIFEKINLEGIIRNNVFTEITKLRIMNNWDPRYYIFNLMINWDKIYKNFIFPILYGVNINYENHIFKNASNSGIIHLLIISGLHFQILFLFLQKVFKRKLIWITYSILFLYWLMCFKTVSVNRAFITVFVKFILSKWVKDQKTQFLFIFGFTILITGNLDIFKPGYWLSFVLYLIVSSSDNNVNWKSIFTNYFVFWCISTSIQLFWKNEIYIISWFISIFVTPLFEFLFLMANIFVIFPPILKFLYLTCEFILTIISNNSIVIYNIWWIQVFFSLISVLLFFAHFLKKNRK</sequence>
<gene>
    <name evidence="3" type="ORF">NCTC10146_00220</name>
</gene>
<name>A0A449AQM0_9BACT</name>
<dbReference type="Proteomes" id="UP000290495">
    <property type="component" value="Chromosome"/>
</dbReference>
<feature type="transmembrane region" description="Helical" evidence="1">
    <location>
        <begin position="122"/>
        <end position="141"/>
    </location>
</feature>
<feature type="transmembrane region" description="Helical" evidence="1">
    <location>
        <begin position="195"/>
        <end position="225"/>
    </location>
</feature>
<keyword evidence="1" id="KW-0812">Transmembrane</keyword>
<feature type="transmembrane region" description="Helical" evidence="1">
    <location>
        <begin position="316"/>
        <end position="335"/>
    </location>
</feature>
<feature type="transmembrane region" description="Helical" evidence="1">
    <location>
        <begin position="237"/>
        <end position="255"/>
    </location>
</feature>
<dbReference type="NCBIfam" id="TIGR00360">
    <property type="entry name" value="ComEC_N-term"/>
    <property type="match status" value="1"/>
</dbReference>
<keyword evidence="1" id="KW-1133">Transmembrane helix</keyword>
<dbReference type="EMBL" id="LR215010">
    <property type="protein sequence ID" value="VEU68767.1"/>
    <property type="molecule type" value="Genomic_DNA"/>
</dbReference>
<accession>A0A449AQM0</accession>
<keyword evidence="1" id="KW-0472">Membrane</keyword>
<organism evidence="3 4">
    <name type="scientific">Mycoplasmopsis canis</name>
    <dbReference type="NCBI Taxonomy" id="29555"/>
    <lineage>
        <taxon>Bacteria</taxon>
        <taxon>Bacillati</taxon>
        <taxon>Mycoplasmatota</taxon>
        <taxon>Mycoplasmoidales</taxon>
        <taxon>Metamycoplasmataceae</taxon>
        <taxon>Mycoplasmopsis</taxon>
    </lineage>
</organism>
<dbReference type="Pfam" id="PF03772">
    <property type="entry name" value="Competence"/>
    <property type="match status" value="1"/>
</dbReference>
<feature type="transmembrane region" description="Helical" evidence="1">
    <location>
        <begin position="261"/>
        <end position="286"/>
    </location>
</feature>